<keyword evidence="5" id="KW-0961">Cell wall biogenesis/degradation</keyword>
<comment type="similarity">
    <text evidence="3 5">Belongs to the pectinacetylesterase family.</text>
</comment>
<dbReference type="GO" id="GO:0016787">
    <property type="term" value="F:hydrolase activity"/>
    <property type="evidence" value="ECO:0007669"/>
    <property type="project" value="UniProtKB-KW"/>
</dbReference>
<sequence>MKPIRFMGNGILGGDLLQNPGNYRILGWPPYLFHLFPCPCVLTDFYNWNKVYVRYCDGASFSRDTEAQAQDGTTLYFRGLRIFEAVIDELMEKLHISGPLYRLFCWCSIHDAALR</sequence>
<evidence type="ECO:0000256" key="1">
    <source>
        <dbReference type="ARBA" id="ARBA00003534"/>
    </source>
</evidence>
<gene>
    <name evidence="6" type="ORF">TRITD_3Bv1G281010</name>
</gene>
<dbReference type="AlphaFoldDB" id="A0A9R1R1M6"/>
<reference evidence="6 7" key="1">
    <citation type="submission" date="2017-09" db="EMBL/GenBank/DDBJ databases">
        <authorList>
            <consortium name="International Durum Wheat Genome Sequencing Consortium (IDWGSC)"/>
            <person name="Milanesi L."/>
        </authorList>
    </citation>
    <scope>NUCLEOTIDE SEQUENCE [LARGE SCALE GENOMIC DNA]</scope>
    <source>
        <strain evidence="7">cv. Svevo</strain>
    </source>
</reference>
<dbReference type="EC" id="3.1.1.-" evidence="5"/>
<keyword evidence="5" id="KW-0378">Hydrolase</keyword>
<dbReference type="Gramene" id="TRITD3Bv1G281010.4">
    <property type="protein sequence ID" value="TRITD3Bv1G281010.4"/>
    <property type="gene ID" value="TRITD3Bv1G281010"/>
</dbReference>
<evidence type="ECO:0000256" key="3">
    <source>
        <dbReference type="ARBA" id="ARBA00005784"/>
    </source>
</evidence>
<name>A0A9R1R1M6_TRITD</name>
<dbReference type="PANTHER" id="PTHR21562">
    <property type="entry name" value="NOTUM-RELATED"/>
    <property type="match status" value="1"/>
</dbReference>
<dbReference type="Pfam" id="PF03283">
    <property type="entry name" value="PAE"/>
    <property type="match status" value="1"/>
</dbReference>
<keyword evidence="7" id="KW-1185">Reference proteome</keyword>
<comment type="subcellular location">
    <subcellularLocation>
        <location evidence="2 5">Secreted</location>
        <location evidence="2 5">Cell wall</location>
    </subcellularLocation>
</comment>
<comment type="function">
    <text evidence="1 5">Hydrolyzes acetyl esters in homogalacturonan regions of pectin. In type I primary cell wall, galacturonic acid residues of pectin can be acetylated at the O-2 and O-3 positions. Decreasing the degree of acetylation of pectin gels in vitro alters their physical properties.</text>
</comment>
<protein>
    <recommendedName>
        <fullName evidence="5">Pectin acetylesterase</fullName>
        <ecNumber evidence="5">3.1.1.-</ecNumber>
    </recommendedName>
</protein>
<proteinExistence type="inferred from homology"/>
<dbReference type="Proteomes" id="UP000324705">
    <property type="component" value="Chromosome 3B"/>
</dbReference>
<dbReference type="GO" id="GO:0071555">
    <property type="term" value="P:cell wall organization"/>
    <property type="evidence" value="ECO:0007669"/>
    <property type="project" value="UniProtKB-KW"/>
</dbReference>
<evidence type="ECO:0000256" key="5">
    <source>
        <dbReference type="RuleBase" id="RU363114"/>
    </source>
</evidence>
<evidence type="ECO:0000256" key="4">
    <source>
        <dbReference type="ARBA" id="ARBA00022512"/>
    </source>
</evidence>
<accession>A0A9R1R1M6</accession>
<evidence type="ECO:0000313" key="7">
    <source>
        <dbReference type="Proteomes" id="UP000324705"/>
    </source>
</evidence>
<dbReference type="EMBL" id="LT934116">
    <property type="protein sequence ID" value="VAH86567.1"/>
    <property type="molecule type" value="Genomic_DNA"/>
</dbReference>
<keyword evidence="4 5" id="KW-0134">Cell wall</keyword>
<keyword evidence="5" id="KW-0964">Secreted</keyword>
<evidence type="ECO:0000313" key="6">
    <source>
        <dbReference type="EMBL" id="VAH86567.1"/>
    </source>
</evidence>
<evidence type="ECO:0000256" key="2">
    <source>
        <dbReference type="ARBA" id="ARBA00004191"/>
    </source>
</evidence>
<organism evidence="6 7">
    <name type="scientific">Triticum turgidum subsp. durum</name>
    <name type="common">Durum wheat</name>
    <name type="synonym">Triticum durum</name>
    <dbReference type="NCBI Taxonomy" id="4567"/>
    <lineage>
        <taxon>Eukaryota</taxon>
        <taxon>Viridiplantae</taxon>
        <taxon>Streptophyta</taxon>
        <taxon>Embryophyta</taxon>
        <taxon>Tracheophyta</taxon>
        <taxon>Spermatophyta</taxon>
        <taxon>Magnoliopsida</taxon>
        <taxon>Liliopsida</taxon>
        <taxon>Poales</taxon>
        <taxon>Poaceae</taxon>
        <taxon>BOP clade</taxon>
        <taxon>Pooideae</taxon>
        <taxon>Triticodae</taxon>
        <taxon>Triticeae</taxon>
        <taxon>Triticinae</taxon>
        <taxon>Triticum</taxon>
    </lineage>
</organism>
<dbReference type="InterPro" id="IPR004963">
    <property type="entry name" value="PAE/NOTUM"/>
</dbReference>
<dbReference type="PANTHER" id="PTHR21562:SF57">
    <property type="entry name" value="PECTIN ACETYLESTERASE"/>
    <property type="match status" value="1"/>
</dbReference>